<dbReference type="GO" id="GO:0006772">
    <property type="term" value="P:thiamine metabolic process"/>
    <property type="evidence" value="ECO:0007669"/>
    <property type="project" value="InterPro"/>
</dbReference>
<evidence type="ECO:0000256" key="3">
    <source>
        <dbReference type="ARBA" id="ARBA00022777"/>
    </source>
</evidence>
<dbReference type="Pfam" id="PF04265">
    <property type="entry name" value="TPK_B1_binding"/>
    <property type="match status" value="1"/>
</dbReference>
<dbReference type="SMART" id="SM00983">
    <property type="entry name" value="TPK_B1_binding"/>
    <property type="match status" value="1"/>
</dbReference>
<evidence type="ECO:0000256" key="2">
    <source>
        <dbReference type="ARBA" id="ARBA00022741"/>
    </source>
</evidence>
<evidence type="ECO:0000259" key="5">
    <source>
        <dbReference type="SMART" id="SM00983"/>
    </source>
</evidence>
<dbReference type="GO" id="GO:0005524">
    <property type="term" value="F:ATP binding"/>
    <property type="evidence" value="ECO:0007669"/>
    <property type="project" value="UniProtKB-KW"/>
</dbReference>
<evidence type="ECO:0000313" key="7">
    <source>
        <dbReference type="Proteomes" id="UP000053766"/>
    </source>
</evidence>
<proteinExistence type="predicted"/>
<dbReference type="GO" id="GO:0009229">
    <property type="term" value="P:thiamine diphosphate biosynthetic process"/>
    <property type="evidence" value="ECO:0007669"/>
    <property type="project" value="InterPro"/>
</dbReference>
<dbReference type="STRING" id="29172.A0A0D8XT24"/>
<dbReference type="Gene3D" id="2.60.120.320">
    <property type="entry name" value="Thiamin pyrophosphokinase, thiamin-binding domain"/>
    <property type="match status" value="1"/>
</dbReference>
<dbReference type="InterPro" id="IPR036759">
    <property type="entry name" value="TPK_catalytic_sf"/>
</dbReference>
<dbReference type="GO" id="GO:0004788">
    <property type="term" value="F:thiamine diphosphokinase activity"/>
    <property type="evidence" value="ECO:0007669"/>
    <property type="project" value="InterPro"/>
</dbReference>
<dbReference type="Proteomes" id="UP000053766">
    <property type="component" value="Unassembled WGS sequence"/>
</dbReference>
<dbReference type="PANTHER" id="PTHR13622">
    <property type="entry name" value="THIAMIN PYROPHOSPHOKINASE"/>
    <property type="match status" value="1"/>
</dbReference>
<dbReference type="InterPro" id="IPR007373">
    <property type="entry name" value="Thiamin_PyroPKinase_B1-bd"/>
</dbReference>
<keyword evidence="1" id="KW-0808">Transferase</keyword>
<protein>
    <submittedName>
        <fullName evidence="6">Thiamine diphosphokinase</fullName>
    </submittedName>
</protein>
<dbReference type="SUPFAM" id="SSF63999">
    <property type="entry name" value="Thiamin pyrophosphokinase, catalytic domain"/>
    <property type="match status" value="1"/>
</dbReference>
<dbReference type="NCBIfam" id="TIGR01378">
    <property type="entry name" value="thi_PPkinase"/>
    <property type="match status" value="1"/>
</dbReference>
<dbReference type="Gene3D" id="3.40.50.10240">
    <property type="entry name" value="Thiamin pyrophosphokinase, catalytic domain"/>
    <property type="match status" value="1"/>
</dbReference>
<dbReference type="CDD" id="cd07995">
    <property type="entry name" value="TPK"/>
    <property type="match status" value="1"/>
</dbReference>
<dbReference type="InterPro" id="IPR036371">
    <property type="entry name" value="TPK_B1-bd_sf"/>
</dbReference>
<evidence type="ECO:0000256" key="1">
    <source>
        <dbReference type="ARBA" id="ARBA00022679"/>
    </source>
</evidence>
<dbReference type="Pfam" id="PF04263">
    <property type="entry name" value="TPK_catalytic"/>
    <property type="match status" value="1"/>
</dbReference>
<keyword evidence="2" id="KW-0547">Nucleotide-binding</keyword>
<gene>
    <name evidence="6" type="ORF">DICVIV_06943</name>
</gene>
<feature type="domain" description="Thiamin pyrophosphokinase thiamin-binding" evidence="5">
    <location>
        <begin position="141"/>
        <end position="207"/>
    </location>
</feature>
<keyword evidence="4" id="KW-0067">ATP-binding</keyword>
<dbReference type="OrthoDB" id="25149at2759"/>
<keyword evidence="3 6" id="KW-0418">Kinase</keyword>
<accession>A0A0D8XT24</accession>
<dbReference type="SUPFAM" id="SSF63862">
    <property type="entry name" value="Thiamin pyrophosphokinase, substrate-binding domain"/>
    <property type="match status" value="1"/>
</dbReference>
<sequence length="240" mass="26750">MPATNICVWLNGARESERPIWSKLWNNAEKRYCTDGGANQVVNRDQKLRPPDVVVGDMDSILPMVKDGLKLTTLLIHTPDQNKTDLTKCLEGARVVLLGGTSGRFDHVLAAINSMLYSTTLMTQEVFCLEGENLTFVLNEGEHYIKVDQKLITGTCGVIPFCQKTTVVTMTGFRWNLEGIEMAFGGLISTSNVIEENVLQIKTTAPLLFTMELQPSASEKIAEIINLWRRVSRFTERGPS</sequence>
<dbReference type="GO" id="GO:0016301">
    <property type="term" value="F:kinase activity"/>
    <property type="evidence" value="ECO:0007669"/>
    <property type="project" value="UniProtKB-KW"/>
</dbReference>
<dbReference type="EMBL" id="KN716326">
    <property type="protein sequence ID" value="KJH46967.1"/>
    <property type="molecule type" value="Genomic_DNA"/>
</dbReference>
<dbReference type="GO" id="GO:0030975">
    <property type="term" value="F:thiamine binding"/>
    <property type="evidence" value="ECO:0007669"/>
    <property type="project" value="InterPro"/>
</dbReference>
<evidence type="ECO:0000313" key="6">
    <source>
        <dbReference type="EMBL" id="KJH46967.1"/>
    </source>
</evidence>
<name>A0A0D8XT24_DICVI</name>
<organism evidence="6 7">
    <name type="scientific">Dictyocaulus viviparus</name>
    <name type="common">Bovine lungworm</name>
    <dbReference type="NCBI Taxonomy" id="29172"/>
    <lineage>
        <taxon>Eukaryota</taxon>
        <taxon>Metazoa</taxon>
        <taxon>Ecdysozoa</taxon>
        <taxon>Nematoda</taxon>
        <taxon>Chromadorea</taxon>
        <taxon>Rhabditida</taxon>
        <taxon>Rhabditina</taxon>
        <taxon>Rhabditomorpha</taxon>
        <taxon>Strongyloidea</taxon>
        <taxon>Metastrongylidae</taxon>
        <taxon>Dictyocaulus</taxon>
    </lineage>
</organism>
<dbReference type="InterPro" id="IPR007371">
    <property type="entry name" value="TPK_catalytic"/>
</dbReference>
<reference evidence="6 7" key="1">
    <citation type="submission" date="2013-11" db="EMBL/GenBank/DDBJ databases">
        <title>Draft genome of the bovine lungworm Dictyocaulus viviparus.</title>
        <authorList>
            <person name="Mitreva M."/>
        </authorList>
    </citation>
    <scope>NUCLEOTIDE SEQUENCE [LARGE SCALE GENOMIC DNA]</scope>
    <source>
        <strain evidence="6 7">HannoverDv2000</strain>
    </source>
</reference>
<dbReference type="AlphaFoldDB" id="A0A0D8XT24"/>
<dbReference type="FunFam" id="2.60.120.320:FF:000001">
    <property type="entry name" value="Thiamine pyrophosphokinase"/>
    <property type="match status" value="1"/>
</dbReference>
<keyword evidence="7" id="KW-1185">Reference proteome</keyword>
<evidence type="ECO:0000256" key="4">
    <source>
        <dbReference type="ARBA" id="ARBA00022840"/>
    </source>
</evidence>
<reference evidence="7" key="2">
    <citation type="journal article" date="2016" name="Sci. Rep.">
        <title>Dictyocaulus viviparus genome, variome and transcriptome elucidate lungworm biology and support future intervention.</title>
        <authorList>
            <person name="McNulty S.N."/>
            <person name="Strube C."/>
            <person name="Rosa B.A."/>
            <person name="Martin J.C."/>
            <person name="Tyagi R."/>
            <person name="Choi Y.J."/>
            <person name="Wang Q."/>
            <person name="Hallsworth Pepin K."/>
            <person name="Zhang X."/>
            <person name="Ozersky P."/>
            <person name="Wilson R.K."/>
            <person name="Sternberg P.W."/>
            <person name="Gasser R.B."/>
            <person name="Mitreva M."/>
        </authorList>
    </citation>
    <scope>NUCLEOTIDE SEQUENCE [LARGE SCALE GENOMIC DNA]</scope>
    <source>
        <strain evidence="7">HannoverDv2000</strain>
    </source>
</reference>
<dbReference type="InterPro" id="IPR006282">
    <property type="entry name" value="Thi_PPkinase"/>
</dbReference>
<dbReference type="PANTHER" id="PTHR13622:SF8">
    <property type="entry name" value="THIAMIN PYROPHOSPHOKINASE 1"/>
    <property type="match status" value="1"/>
</dbReference>